<proteinExistence type="inferred from homology"/>
<dbReference type="OrthoDB" id="10252740at2759"/>
<dbReference type="CDD" id="cd02846">
    <property type="entry name" value="PAZ_argonaute_like"/>
    <property type="match status" value="1"/>
</dbReference>
<evidence type="ECO:0000313" key="6">
    <source>
        <dbReference type="Proteomes" id="UP000708148"/>
    </source>
</evidence>
<keyword evidence="6" id="KW-1185">Reference proteome</keyword>
<dbReference type="InterPro" id="IPR014811">
    <property type="entry name" value="ArgoL1"/>
</dbReference>
<protein>
    <submittedName>
        <fullName evidence="5">Uncharacterized protein</fullName>
    </submittedName>
</protein>
<evidence type="ECO:0000256" key="2">
    <source>
        <dbReference type="ARBA" id="ARBA00023158"/>
    </source>
</evidence>
<organism evidence="5 6">
    <name type="scientific">Ostreobium quekettii</name>
    <dbReference type="NCBI Taxonomy" id="121088"/>
    <lineage>
        <taxon>Eukaryota</taxon>
        <taxon>Viridiplantae</taxon>
        <taxon>Chlorophyta</taxon>
        <taxon>core chlorophytes</taxon>
        <taxon>Ulvophyceae</taxon>
        <taxon>TCBD clade</taxon>
        <taxon>Bryopsidales</taxon>
        <taxon>Ostreobineae</taxon>
        <taxon>Ostreobiaceae</taxon>
        <taxon>Ostreobium</taxon>
    </lineage>
</organism>
<comment type="similarity">
    <text evidence="1">Belongs to the argonaute family. Ago subfamily.</text>
</comment>
<dbReference type="Pfam" id="PF16486">
    <property type="entry name" value="ArgoN"/>
    <property type="match status" value="1"/>
</dbReference>
<keyword evidence="2" id="KW-0943">RNA-mediated gene silencing</keyword>
<dbReference type="SUPFAM" id="SSF101690">
    <property type="entry name" value="PAZ domain"/>
    <property type="match status" value="1"/>
</dbReference>
<feature type="domain" description="Piwi" evidence="4">
    <location>
        <begin position="516"/>
        <end position="838"/>
    </location>
</feature>
<dbReference type="PANTHER" id="PTHR22891">
    <property type="entry name" value="EUKARYOTIC TRANSLATION INITIATION FACTOR 2C"/>
    <property type="match status" value="1"/>
</dbReference>
<dbReference type="Proteomes" id="UP000708148">
    <property type="component" value="Unassembled WGS sequence"/>
</dbReference>
<dbReference type="PROSITE" id="PS50822">
    <property type="entry name" value="PIWI"/>
    <property type="match status" value="1"/>
</dbReference>
<dbReference type="CDD" id="cd04657">
    <property type="entry name" value="Piwi_ago-like"/>
    <property type="match status" value="1"/>
</dbReference>
<dbReference type="AlphaFoldDB" id="A0A8S1ISN3"/>
<dbReference type="SMART" id="SM00950">
    <property type="entry name" value="Piwi"/>
    <property type="match status" value="1"/>
</dbReference>
<dbReference type="InterPro" id="IPR036085">
    <property type="entry name" value="PAZ_dom_sf"/>
</dbReference>
<dbReference type="InterPro" id="IPR032472">
    <property type="entry name" value="ArgoL2"/>
</dbReference>
<dbReference type="GO" id="GO:0003723">
    <property type="term" value="F:RNA binding"/>
    <property type="evidence" value="ECO:0007669"/>
    <property type="project" value="InterPro"/>
</dbReference>
<dbReference type="Pfam" id="PF16488">
    <property type="entry name" value="ArgoL2"/>
    <property type="match status" value="1"/>
</dbReference>
<dbReference type="SUPFAM" id="SSF53098">
    <property type="entry name" value="Ribonuclease H-like"/>
    <property type="match status" value="1"/>
</dbReference>
<dbReference type="GO" id="GO:0031047">
    <property type="term" value="P:regulatory ncRNA-mediated gene silencing"/>
    <property type="evidence" value="ECO:0007669"/>
    <property type="project" value="UniProtKB-KW"/>
</dbReference>
<evidence type="ECO:0000256" key="1">
    <source>
        <dbReference type="ARBA" id="ARBA00008201"/>
    </source>
</evidence>
<dbReference type="Pfam" id="PF02171">
    <property type="entry name" value="Piwi"/>
    <property type="match status" value="1"/>
</dbReference>
<dbReference type="InterPro" id="IPR036397">
    <property type="entry name" value="RNaseH_sf"/>
</dbReference>
<dbReference type="Gene3D" id="3.40.50.2300">
    <property type="match status" value="1"/>
</dbReference>
<evidence type="ECO:0000313" key="5">
    <source>
        <dbReference type="EMBL" id="CAD7696925.1"/>
    </source>
</evidence>
<dbReference type="InterPro" id="IPR012337">
    <property type="entry name" value="RNaseH-like_sf"/>
</dbReference>
<feature type="domain" description="PAZ" evidence="3">
    <location>
        <begin position="236"/>
        <end position="339"/>
    </location>
</feature>
<evidence type="ECO:0000259" key="4">
    <source>
        <dbReference type="PROSITE" id="PS50822"/>
    </source>
</evidence>
<dbReference type="Pfam" id="PF02170">
    <property type="entry name" value="PAZ"/>
    <property type="match status" value="1"/>
</dbReference>
<reference evidence="5" key="1">
    <citation type="submission" date="2020-12" db="EMBL/GenBank/DDBJ databases">
        <authorList>
            <person name="Iha C."/>
        </authorList>
    </citation>
    <scope>NUCLEOTIDE SEQUENCE</scope>
</reference>
<evidence type="ECO:0000259" key="3">
    <source>
        <dbReference type="PROSITE" id="PS50821"/>
    </source>
</evidence>
<dbReference type="InterPro" id="IPR032474">
    <property type="entry name" value="Argonaute_N"/>
</dbReference>
<comment type="caution">
    <text evidence="5">The sequence shown here is derived from an EMBL/GenBank/DDBJ whole genome shotgun (WGS) entry which is preliminary data.</text>
</comment>
<name>A0A8S1ISN3_9CHLO</name>
<gene>
    <name evidence="5" type="ORF">OSTQU699_LOCUS2286</name>
</gene>
<dbReference type="SMART" id="SM01163">
    <property type="entry name" value="DUF1785"/>
    <property type="match status" value="1"/>
</dbReference>
<accession>A0A8S1ISN3</accession>
<dbReference type="InterPro" id="IPR045246">
    <property type="entry name" value="Piwi_ago-like"/>
</dbReference>
<dbReference type="InterPro" id="IPR003100">
    <property type="entry name" value="PAZ_dom"/>
</dbReference>
<dbReference type="Pfam" id="PF08699">
    <property type="entry name" value="ArgoL1"/>
    <property type="match status" value="1"/>
</dbReference>
<dbReference type="InterPro" id="IPR003165">
    <property type="entry name" value="Piwi"/>
</dbReference>
<dbReference type="Gene3D" id="3.30.420.10">
    <property type="entry name" value="Ribonuclease H-like superfamily/Ribonuclease H"/>
    <property type="match status" value="1"/>
</dbReference>
<sequence>MRTPTPRTVDCGFAQEQGIKPPPPKYEPARLGRSIRVLVNYFLVDCRAQEALHYSTEVNQIFDDAQGGQQVIDFRLKAEETRPVIRQLADQQRWGHTWVYDGKHAIYSTEEICPREETATNVTISRGRRQRKYQVKMKLVAPVAIRSLFEFIQGRADRLPQEVLQVLDIALRHTQQMNPACTAHNANFFFQSQQRGNSLGGGAQAWMGYYQSLKPCKGGLALNVDTACTAFVDSCLISDILLDIGADEHACKKIKSKLKNVKVVSIFDEDNVHKFKCIGRDRPCESMFFHKHSNRDMSVQEYFETVKGKRLRYPDLPIVDCSTTKKPIFIPAEFTRILPGQKVKGKLNAQQTAQMIRSATQRPLERKEYIEDVLRRIQFDDDPTVGAFGMRVSSQMQEIDARILPHPHLKYKDPPCMDVGTQGVWNFTRGVSFFRRGKINSWAFVSFCDERVVNDPGETGLDVFMNALIDVLRKTGVKFQGGPVVHYAQFRLSPREEILQAIDKAKRHFEDKEPNIIICLLPNNAKEIYKSVKLTCDATRGIPSQCICAPKAGIGQLLKGRDEHARRRGRDQYCNNLAMKINTKLGGTNCAIVDVPNSGIPIIGQDKAFMLLGVDVSHPQSQEESEPSIAALVASMDPAGSHYACRVKIQQHGQELVNDFKELVKELLLEFFKHNNRMKPESIIVYRDGVSEGQFDAVLSNEYDCIRTACMEMGNGDGTYCPPITFIIVQKRHHTRLLPAGGSTDRSGNVLPGTVVDTAITSPAVFDFFLNSHAGIQGTSRPSHYHVLVDENNFGPDAVQLMTYWLCYLYCRCTRSVSVVPPAYYAHLAAMRARLLVERDTSDDASSASGFSGAPQFANFHDSLKNVMFYV</sequence>
<dbReference type="PROSITE" id="PS50821">
    <property type="entry name" value="PAZ"/>
    <property type="match status" value="1"/>
</dbReference>
<dbReference type="Gene3D" id="2.170.260.10">
    <property type="entry name" value="paz domain"/>
    <property type="match status" value="1"/>
</dbReference>
<dbReference type="EMBL" id="CAJHUC010000574">
    <property type="protein sequence ID" value="CAD7696925.1"/>
    <property type="molecule type" value="Genomic_DNA"/>
</dbReference>